<dbReference type="InterPro" id="IPR032710">
    <property type="entry name" value="NTF2-like_dom_sf"/>
</dbReference>
<keyword evidence="3" id="KW-1185">Reference proteome</keyword>
<dbReference type="RefSeq" id="WP_371439629.1">
    <property type="nucleotide sequence ID" value="NZ_JBHSRS010000084.1"/>
</dbReference>
<evidence type="ECO:0000313" key="2">
    <source>
        <dbReference type="EMBL" id="MFC6283858.1"/>
    </source>
</evidence>
<feature type="domain" description="SnoaL-like" evidence="1">
    <location>
        <begin position="12"/>
        <end position="139"/>
    </location>
</feature>
<gene>
    <name evidence="2" type="ORF">ACFQND_21735</name>
</gene>
<evidence type="ECO:0000259" key="1">
    <source>
        <dbReference type="Pfam" id="PF13577"/>
    </source>
</evidence>
<proteinExistence type="predicted"/>
<comment type="caution">
    <text evidence="2">The sequence shown here is derived from an EMBL/GenBank/DDBJ whole genome shotgun (WGS) entry which is preliminary data.</text>
</comment>
<protein>
    <submittedName>
        <fullName evidence="2">Nuclear transport factor 2 family protein</fullName>
    </submittedName>
</protein>
<dbReference type="CDD" id="cd00531">
    <property type="entry name" value="NTF2_like"/>
    <property type="match status" value="1"/>
</dbReference>
<organism evidence="2 3">
    <name type="scientific">Polaromonas aquatica</name>
    <dbReference type="NCBI Taxonomy" id="332657"/>
    <lineage>
        <taxon>Bacteria</taxon>
        <taxon>Pseudomonadati</taxon>
        <taxon>Pseudomonadota</taxon>
        <taxon>Betaproteobacteria</taxon>
        <taxon>Burkholderiales</taxon>
        <taxon>Comamonadaceae</taxon>
        <taxon>Polaromonas</taxon>
    </lineage>
</organism>
<dbReference type="Pfam" id="PF13577">
    <property type="entry name" value="SnoaL_4"/>
    <property type="match status" value="1"/>
</dbReference>
<sequence>MQALSFEEQARIEGACQRLIYLAAARVDAGDYAAFCGLFTADGLLVRPDGSSLSGPDAILAAYRARPAHRMTRHVVSNTLFFDVSAQSCRATSLVTLWGCDSRTVCGPSGYPVEQPLILGEFDDSFHRDEAGWRIATRRARFLMHTPGKP</sequence>
<dbReference type="Gene3D" id="3.10.450.50">
    <property type="match status" value="1"/>
</dbReference>
<evidence type="ECO:0000313" key="3">
    <source>
        <dbReference type="Proteomes" id="UP001596270"/>
    </source>
</evidence>
<dbReference type="Proteomes" id="UP001596270">
    <property type="component" value="Unassembled WGS sequence"/>
</dbReference>
<dbReference type="InterPro" id="IPR037401">
    <property type="entry name" value="SnoaL-like"/>
</dbReference>
<reference evidence="3" key="1">
    <citation type="journal article" date="2019" name="Int. J. Syst. Evol. Microbiol.">
        <title>The Global Catalogue of Microorganisms (GCM) 10K type strain sequencing project: providing services to taxonomists for standard genome sequencing and annotation.</title>
        <authorList>
            <consortium name="The Broad Institute Genomics Platform"/>
            <consortium name="The Broad Institute Genome Sequencing Center for Infectious Disease"/>
            <person name="Wu L."/>
            <person name="Ma J."/>
        </authorList>
    </citation>
    <scope>NUCLEOTIDE SEQUENCE [LARGE SCALE GENOMIC DNA]</scope>
    <source>
        <strain evidence="3">CCUG 39402</strain>
    </source>
</reference>
<dbReference type="SUPFAM" id="SSF54427">
    <property type="entry name" value="NTF2-like"/>
    <property type="match status" value="1"/>
</dbReference>
<accession>A0ABW1U3T4</accession>
<dbReference type="EMBL" id="JBHSRS010000084">
    <property type="protein sequence ID" value="MFC6283858.1"/>
    <property type="molecule type" value="Genomic_DNA"/>
</dbReference>
<name>A0ABW1U3T4_9BURK</name>